<dbReference type="EMBL" id="WWEN01000004">
    <property type="protein sequence ID" value="MYM55731.1"/>
    <property type="molecule type" value="Genomic_DNA"/>
</dbReference>
<keyword evidence="2" id="KW-1185">Reference proteome</keyword>
<accession>A0A6L8LI67</accession>
<organism evidence="1 2">
    <name type="scientific">Thalassovita mangrovi</name>
    <dbReference type="NCBI Taxonomy" id="2692236"/>
    <lineage>
        <taxon>Bacteria</taxon>
        <taxon>Pseudomonadati</taxon>
        <taxon>Pseudomonadota</taxon>
        <taxon>Alphaproteobacteria</taxon>
        <taxon>Rhodobacterales</taxon>
        <taxon>Roseobacteraceae</taxon>
        <taxon>Thalassovita</taxon>
    </lineage>
</organism>
<reference evidence="1 2" key="1">
    <citation type="submission" date="2020-01" db="EMBL/GenBank/DDBJ databases">
        <authorList>
            <person name="Chen S."/>
        </authorList>
    </citation>
    <scope>NUCLEOTIDE SEQUENCE [LARGE SCALE GENOMIC DNA]</scope>
    <source>
        <strain evidence="1 2">GS-10</strain>
    </source>
</reference>
<protein>
    <submittedName>
        <fullName evidence="1">Uncharacterized protein</fullName>
    </submittedName>
</protein>
<proteinExistence type="predicted"/>
<dbReference type="AlphaFoldDB" id="A0A6L8LI67"/>
<name>A0A6L8LI67_9RHOB</name>
<comment type="caution">
    <text evidence="1">The sequence shown here is derived from an EMBL/GenBank/DDBJ whole genome shotgun (WGS) entry which is preliminary data.</text>
</comment>
<dbReference type="Proteomes" id="UP000479043">
    <property type="component" value="Unassembled WGS sequence"/>
</dbReference>
<sequence>MFDTEASEATETARAALIDILDAITPIDQGPEVMHWRIEAKMAQAALLDRAVFNSDRHDAQMAGRIARRQIDACRSLLLG</sequence>
<evidence type="ECO:0000313" key="1">
    <source>
        <dbReference type="EMBL" id="MYM55731.1"/>
    </source>
</evidence>
<evidence type="ECO:0000313" key="2">
    <source>
        <dbReference type="Proteomes" id="UP000479043"/>
    </source>
</evidence>
<gene>
    <name evidence="1" type="ORF">GR167_10465</name>
</gene>